<sequence length="275" mass="31434">MLLRKENRIRKYINVQAILYSGWIYYYSPSQFRSSWKKRYLVLTDTSLQFYKSSFTLEVADLSLPITQCKYIQPYESCKRSKHALRINTTDPQLSPIEFYCKLKPEYNTWKEVITLQIMTNCPTIKPPTNRRIKTISTLDKWLNRSYPLIGSSLSDPPIASAPVPSQSTPVPQKPDSLSLSISIPQSTNSNTIRNIHSTNQVTNRRPMVRDIWQSPTNCITGKSGTTYTPLHPPPRRCMTIKSTHGRHRPPSVCQYSSRISASLTSPTFGCAQVK</sequence>
<dbReference type="InterPro" id="IPR011993">
    <property type="entry name" value="PH-like_dom_sf"/>
</dbReference>
<dbReference type="SUPFAM" id="SSF50729">
    <property type="entry name" value="PH domain-like"/>
    <property type="match status" value="1"/>
</dbReference>
<dbReference type="SMART" id="SM00233">
    <property type="entry name" value="PH"/>
    <property type="match status" value="1"/>
</dbReference>
<feature type="domain" description="PH" evidence="2">
    <location>
        <begin position="17"/>
        <end position="119"/>
    </location>
</feature>
<feature type="region of interest" description="Disordered" evidence="1">
    <location>
        <begin position="158"/>
        <end position="178"/>
    </location>
</feature>
<keyword evidence="4" id="KW-1185">Reference proteome</keyword>
<dbReference type="AlphaFoldDB" id="A0A167KVE7"/>
<evidence type="ECO:0000256" key="1">
    <source>
        <dbReference type="SAM" id="MobiDB-lite"/>
    </source>
</evidence>
<dbReference type="PROSITE" id="PS50003">
    <property type="entry name" value="PH_DOMAIN"/>
    <property type="match status" value="1"/>
</dbReference>
<dbReference type="Gene3D" id="2.30.29.30">
    <property type="entry name" value="Pleckstrin-homology domain (PH domain)/Phosphotyrosine-binding domain (PTB)"/>
    <property type="match status" value="1"/>
</dbReference>
<dbReference type="InterPro" id="IPR001849">
    <property type="entry name" value="PH_domain"/>
</dbReference>
<evidence type="ECO:0000259" key="2">
    <source>
        <dbReference type="PROSITE" id="PS50003"/>
    </source>
</evidence>
<protein>
    <recommendedName>
        <fullName evidence="2">PH domain-containing protein</fullName>
    </recommendedName>
</protein>
<proteinExistence type="predicted"/>
<dbReference type="Proteomes" id="UP000077315">
    <property type="component" value="Unassembled WGS sequence"/>
</dbReference>
<dbReference type="EMBL" id="KV440993">
    <property type="protein sequence ID" value="OAD68978.1"/>
    <property type="molecule type" value="Genomic_DNA"/>
</dbReference>
<evidence type="ECO:0000313" key="3">
    <source>
        <dbReference type="EMBL" id="OAD68978.1"/>
    </source>
</evidence>
<dbReference type="InParanoid" id="A0A167KVE7"/>
<dbReference type="Pfam" id="PF00169">
    <property type="entry name" value="PH"/>
    <property type="match status" value="1"/>
</dbReference>
<dbReference type="VEuPathDB" id="FungiDB:PHYBLDRAFT_67074"/>
<dbReference type="GeneID" id="29002642"/>
<reference evidence="4" key="1">
    <citation type="submission" date="2015-06" db="EMBL/GenBank/DDBJ databases">
        <title>Expansion of signal transduction pathways in fungi by whole-genome duplication.</title>
        <authorList>
            <consortium name="DOE Joint Genome Institute"/>
            <person name="Corrochano L.M."/>
            <person name="Kuo A."/>
            <person name="Marcet-Houben M."/>
            <person name="Polaino S."/>
            <person name="Salamov A."/>
            <person name="Villalobos J.M."/>
            <person name="Alvarez M.I."/>
            <person name="Avalos J."/>
            <person name="Benito E.P."/>
            <person name="Benoit I."/>
            <person name="Burger G."/>
            <person name="Camino L.P."/>
            <person name="Canovas D."/>
            <person name="Cerda-Olmedo E."/>
            <person name="Cheng J.-F."/>
            <person name="Dominguez A."/>
            <person name="Elias M."/>
            <person name="Eslava A.P."/>
            <person name="Glaser F."/>
            <person name="Grimwood J."/>
            <person name="Gutierrez G."/>
            <person name="Heitman J."/>
            <person name="Henrissat B."/>
            <person name="Iturriaga E.A."/>
            <person name="Lang B.F."/>
            <person name="Lavin J.L."/>
            <person name="Lee S."/>
            <person name="Li W."/>
            <person name="Lindquist E."/>
            <person name="Lopez-Garcia S."/>
            <person name="Luque E.M."/>
            <person name="Marcos A.T."/>
            <person name="Martin J."/>
            <person name="McCluskey K."/>
            <person name="Medina H.R."/>
            <person name="Miralles-Duran A."/>
            <person name="Miyazaki A."/>
            <person name="Munoz-Torres E."/>
            <person name="Oguiza J.A."/>
            <person name="Ohm R."/>
            <person name="Olmedo M."/>
            <person name="Orejas M."/>
            <person name="Ortiz-Castellanos L."/>
            <person name="Pisabarro A.G."/>
            <person name="Rodriguez-Romero J."/>
            <person name="Ruiz-Herrera J."/>
            <person name="Ruiz-Vazquez R."/>
            <person name="Sanz C."/>
            <person name="Schackwitz W."/>
            <person name="Schmutz J."/>
            <person name="Shahriari M."/>
            <person name="Shelest E."/>
            <person name="Silva-Franco F."/>
            <person name="Soanes D."/>
            <person name="Syed K."/>
            <person name="Tagua V.G."/>
            <person name="Talbot N.J."/>
            <person name="Thon M."/>
            <person name="De vries R.P."/>
            <person name="Wiebenga A."/>
            <person name="Yadav J.S."/>
            <person name="Braun E.L."/>
            <person name="Baker S."/>
            <person name="Garre V."/>
            <person name="Horwitz B."/>
            <person name="Torres-Martinez S."/>
            <person name="Idnurm A."/>
            <person name="Herrera-Estrella A."/>
            <person name="Gabaldon T."/>
            <person name="Grigoriev I.V."/>
        </authorList>
    </citation>
    <scope>NUCLEOTIDE SEQUENCE [LARGE SCALE GENOMIC DNA]</scope>
    <source>
        <strain evidence="4">NRRL 1555(-)</strain>
    </source>
</reference>
<name>A0A167KVE7_PHYB8</name>
<gene>
    <name evidence="3" type="ORF">PHYBLDRAFT_67074</name>
</gene>
<organism evidence="3 4">
    <name type="scientific">Phycomyces blakesleeanus (strain ATCC 8743b / DSM 1359 / FGSC 10004 / NBRC 33097 / NRRL 1555)</name>
    <dbReference type="NCBI Taxonomy" id="763407"/>
    <lineage>
        <taxon>Eukaryota</taxon>
        <taxon>Fungi</taxon>
        <taxon>Fungi incertae sedis</taxon>
        <taxon>Mucoromycota</taxon>
        <taxon>Mucoromycotina</taxon>
        <taxon>Mucoromycetes</taxon>
        <taxon>Mucorales</taxon>
        <taxon>Phycomycetaceae</taxon>
        <taxon>Phycomyces</taxon>
    </lineage>
</organism>
<evidence type="ECO:0000313" key="4">
    <source>
        <dbReference type="Proteomes" id="UP000077315"/>
    </source>
</evidence>
<dbReference type="OrthoDB" id="2275708at2759"/>
<accession>A0A167KVE7</accession>
<dbReference type="RefSeq" id="XP_018287018.1">
    <property type="nucleotide sequence ID" value="XM_018441736.1"/>
</dbReference>
<feature type="compositionally biased region" description="Polar residues" evidence="1">
    <location>
        <begin position="164"/>
        <end position="178"/>
    </location>
</feature>